<dbReference type="InterPro" id="IPR040404">
    <property type="entry name" value="Phylloplanin-like"/>
</dbReference>
<organism evidence="2 3">
    <name type="scientific">Morus notabilis</name>
    <dbReference type="NCBI Taxonomy" id="981085"/>
    <lineage>
        <taxon>Eukaryota</taxon>
        <taxon>Viridiplantae</taxon>
        <taxon>Streptophyta</taxon>
        <taxon>Embryophyta</taxon>
        <taxon>Tracheophyta</taxon>
        <taxon>Spermatophyta</taxon>
        <taxon>Magnoliopsida</taxon>
        <taxon>eudicotyledons</taxon>
        <taxon>Gunneridae</taxon>
        <taxon>Pentapetalae</taxon>
        <taxon>rosids</taxon>
        <taxon>fabids</taxon>
        <taxon>Rosales</taxon>
        <taxon>Moraceae</taxon>
        <taxon>Moreae</taxon>
        <taxon>Morus</taxon>
    </lineage>
</organism>
<dbReference type="PANTHER" id="PTHR34458:SF11">
    <property type="entry name" value="MD-2-RELATED LIPID-RECOGNITION DOMAIN-CONTAINING PROTEIN"/>
    <property type="match status" value="1"/>
</dbReference>
<proteinExistence type="predicted"/>
<keyword evidence="3" id="KW-1185">Reference proteome</keyword>
<dbReference type="Proteomes" id="UP000030645">
    <property type="component" value="Unassembled WGS sequence"/>
</dbReference>
<dbReference type="Pfam" id="PF01190">
    <property type="entry name" value="Pollen_Ole_e_1"/>
    <property type="match status" value="1"/>
</dbReference>
<keyword evidence="1" id="KW-0732">Signal</keyword>
<feature type="chain" id="PRO_5004928126" evidence="1">
    <location>
        <begin position="23"/>
        <end position="169"/>
    </location>
</feature>
<feature type="signal peptide" evidence="1">
    <location>
        <begin position="1"/>
        <end position="22"/>
    </location>
</feature>
<reference evidence="3" key="1">
    <citation type="submission" date="2013-01" db="EMBL/GenBank/DDBJ databases">
        <title>Draft Genome Sequence of a Mulberry Tree, Morus notabilis C.K. Schneid.</title>
        <authorList>
            <person name="He N."/>
            <person name="Zhao S."/>
        </authorList>
    </citation>
    <scope>NUCLEOTIDE SEQUENCE</scope>
</reference>
<dbReference type="AlphaFoldDB" id="W9QVX6"/>
<accession>W9QVX6</accession>
<protein>
    <submittedName>
        <fullName evidence="2">Uncharacterized protein</fullName>
    </submittedName>
</protein>
<dbReference type="PANTHER" id="PTHR34458">
    <property type="entry name" value="POLLEN OLE E 1 ALLERGEN AND EXTENSIN FAMILY PROTEIN-RELATED"/>
    <property type="match status" value="1"/>
</dbReference>
<evidence type="ECO:0000256" key="1">
    <source>
        <dbReference type="SAM" id="SignalP"/>
    </source>
</evidence>
<sequence>MAYLSMFLSFSLIICMSSMAHCSLLGSIGNIIPDFTGINSVRVSGILECPFPTPLRNEQSLPAGINVALTCDGGRTVISNAVTDTKGFFDITLDTLQISVLHPNQCDKCRITVRRNSIASCGLFLGHRGAILAPINCRDVVVEQLHGDEKRHDNVVQYETEPFYFDPSY</sequence>
<gene>
    <name evidence="2" type="ORF">L484_017144</name>
</gene>
<evidence type="ECO:0000313" key="2">
    <source>
        <dbReference type="EMBL" id="EXB39669.1"/>
    </source>
</evidence>
<dbReference type="EMBL" id="KE343728">
    <property type="protein sequence ID" value="EXB39669.1"/>
    <property type="molecule type" value="Genomic_DNA"/>
</dbReference>
<name>W9QVX6_9ROSA</name>
<evidence type="ECO:0000313" key="3">
    <source>
        <dbReference type="Proteomes" id="UP000030645"/>
    </source>
</evidence>